<gene>
    <name evidence="1" type="ORF">ES711_14865</name>
</gene>
<dbReference type="OrthoDB" id="977218at2"/>
<name>A0A5C7AJ46_9FLAO</name>
<organism evidence="1 2">
    <name type="scientific">Gelidibacter salicanalis</name>
    <dbReference type="NCBI Taxonomy" id="291193"/>
    <lineage>
        <taxon>Bacteria</taxon>
        <taxon>Pseudomonadati</taxon>
        <taxon>Bacteroidota</taxon>
        <taxon>Flavobacteriia</taxon>
        <taxon>Flavobacteriales</taxon>
        <taxon>Flavobacteriaceae</taxon>
        <taxon>Gelidibacter</taxon>
    </lineage>
</organism>
<dbReference type="EMBL" id="VORX01000009">
    <property type="protein sequence ID" value="TXE05842.1"/>
    <property type="molecule type" value="Genomic_DNA"/>
</dbReference>
<evidence type="ECO:0000313" key="1">
    <source>
        <dbReference type="EMBL" id="TXE05842.1"/>
    </source>
</evidence>
<reference evidence="1 2" key="1">
    <citation type="submission" date="2019-08" db="EMBL/GenBank/DDBJ databases">
        <title>Genome sequence of Gelidibacter salicanalis IC162T.</title>
        <authorList>
            <person name="Bowman J.P."/>
        </authorList>
    </citation>
    <scope>NUCLEOTIDE SEQUENCE [LARGE SCALE GENOMIC DNA]</scope>
    <source>
        <strain evidence="1 2">IC162</strain>
    </source>
</reference>
<keyword evidence="1" id="KW-0808">Transferase</keyword>
<protein>
    <submittedName>
        <fullName evidence="1">Glycosyltransferase family 4 protein</fullName>
    </submittedName>
</protein>
<evidence type="ECO:0000313" key="2">
    <source>
        <dbReference type="Proteomes" id="UP000321734"/>
    </source>
</evidence>
<proteinExistence type="predicted"/>
<dbReference type="SUPFAM" id="SSF53756">
    <property type="entry name" value="UDP-Glycosyltransferase/glycogen phosphorylase"/>
    <property type="match status" value="1"/>
</dbReference>
<dbReference type="Proteomes" id="UP000321734">
    <property type="component" value="Unassembled WGS sequence"/>
</dbReference>
<comment type="caution">
    <text evidence="1">The sequence shown here is derived from an EMBL/GenBank/DDBJ whole genome shotgun (WGS) entry which is preliminary data.</text>
</comment>
<dbReference type="GO" id="GO:0016740">
    <property type="term" value="F:transferase activity"/>
    <property type="evidence" value="ECO:0007669"/>
    <property type="project" value="UniProtKB-KW"/>
</dbReference>
<dbReference type="AlphaFoldDB" id="A0A5C7AJ46"/>
<sequence>MSTNKRILIVAESINIDDSSGTKGRVALIKSLAKAGYALTVLHFTQKEIQLEGIECLAINERKNNFIYLLSRVHRLLNRWFKIDIGDAIDKMFGFSFGFFNDAKSIEDAVDKYNHNEYDMIWTLSKGNSYRSHKAVLELPQWHTKWYAYVHDPFPQQLYPRPYNYVPHGYRQQRLFFMEVTKKAKRIIFPSQLLKEWMQSYYGSIEGKSLIIPHQITTSIENVDAKFPDYFKVEKFNILHAGNLLDLRDPKPIVEAYALFLEQHPEAIETSSLIFLGKPSQYDAYFIKQKNSLPSLYNSEDYVAFNAVYAMQQVASVNVILEAKSEISPFLPGKFPHCVAANRPIIYIGPYYSETKRLLGKEYPYQFDFNEIEEIAKAMISLYQTWMSDPKNLFLNRPDLSDFCTYIHLKSVLNNEKVS</sequence>
<accession>A0A5C7AJ46</accession>
<dbReference type="RefSeq" id="WP_146894094.1">
    <property type="nucleotide sequence ID" value="NZ_VORX01000009.1"/>
</dbReference>
<keyword evidence="2" id="KW-1185">Reference proteome</keyword>